<sequence>MAKTYVKGSAKLKTTQFGDILKLSFRGEDLIGFIKHHTNARGYIAMDIVRRKEVGPYGDTHSIVLDDFVPSTPSTGAGARQDEQRYEPRQDGHPYEPRQPAQSQGDGFSGGPVRDDEIPF</sequence>
<feature type="compositionally biased region" description="Basic and acidic residues" evidence="1">
    <location>
        <begin position="80"/>
        <end position="96"/>
    </location>
</feature>
<feature type="region of interest" description="Disordered" evidence="1">
    <location>
        <begin position="65"/>
        <end position="120"/>
    </location>
</feature>
<evidence type="ECO:0000313" key="2">
    <source>
        <dbReference type="EMBL" id="CAB4192120.1"/>
    </source>
</evidence>
<proteinExistence type="predicted"/>
<dbReference type="EMBL" id="LR797190">
    <property type="protein sequence ID" value="CAB4192120.1"/>
    <property type="molecule type" value="Genomic_DNA"/>
</dbReference>
<evidence type="ECO:0000256" key="1">
    <source>
        <dbReference type="SAM" id="MobiDB-lite"/>
    </source>
</evidence>
<gene>
    <name evidence="2" type="ORF">UFOVP1236_9</name>
</gene>
<name>A0A6J5R471_9CAUD</name>
<protein>
    <submittedName>
        <fullName evidence="2">Uncharacterized protein</fullName>
    </submittedName>
</protein>
<organism evidence="2">
    <name type="scientific">uncultured Caudovirales phage</name>
    <dbReference type="NCBI Taxonomy" id="2100421"/>
    <lineage>
        <taxon>Viruses</taxon>
        <taxon>Duplodnaviria</taxon>
        <taxon>Heunggongvirae</taxon>
        <taxon>Uroviricota</taxon>
        <taxon>Caudoviricetes</taxon>
        <taxon>Peduoviridae</taxon>
        <taxon>Maltschvirus</taxon>
        <taxon>Maltschvirus maltsch</taxon>
    </lineage>
</organism>
<accession>A0A6J5R471</accession>
<reference evidence="2" key="1">
    <citation type="submission" date="2020-05" db="EMBL/GenBank/DDBJ databases">
        <authorList>
            <person name="Chiriac C."/>
            <person name="Salcher M."/>
            <person name="Ghai R."/>
            <person name="Kavagutti S V."/>
        </authorList>
    </citation>
    <scope>NUCLEOTIDE SEQUENCE</scope>
</reference>